<protein>
    <submittedName>
        <fullName evidence="2">Uncharacterized protein LOC111280743 isoform X4</fullName>
    </submittedName>
</protein>
<dbReference type="GeneID" id="111280743"/>
<evidence type="ECO:0000313" key="2">
    <source>
        <dbReference type="RefSeq" id="XP_022723929.1"/>
    </source>
</evidence>
<dbReference type="RefSeq" id="XP_022723929.1">
    <property type="nucleotide sequence ID" value="XM_022868194.1"/>
</dbReference>
<proteinExistence type="predicted"/>
<organism evidence="1 2">
    <name type="scientific">Durio zibethinus</name>
    <name type="common">Durian</name>
    <dbReference type="NCBI Taxonomy" id="66656"/>
    <lineage>
        <taxon>Eukaryota</taxon>
        <taxon>Viridiplantae</taxon>
        <taxon>Streptophyta</taxon>
        <taxon>Embryophyta</taxon>
        <taxon>Tracheophyta</taxon>
        <taxon>Spermatophyta</taxon>
        <taxon>Magnoliopsida</taxon>
        <taxon>eudicotyledons</taxon>
        <taxon>Gunneridae</taxon>
        <taxon>Pentapetalae</taxon>
        <taxon>rosids</taxon>
        <taxon>malvids</taxon>
        <taxon>Malvales</taxon>
        <taxon>Malvaceae</taxon>
        <taxon>Helicteroideae</taxon>
        <taxon>Durio</taxon>
    </lineage>
</organism>
<dbReference type="PANTHER" id="PTHR33973:SF4">
    <property type="entry name" value="OS07G0153300 PROTEIN"/>
    <property type="match status" value="1"/>
</dbReference>
<accession>A0A6P5X6B0</accession>
<dbReference type="InterPro" id="IPR010775">
    <property type="entry name" value="DUF1365"/>
</dbReference>
<dbReference type="AlphaFoldDB" id="A0A6P5X6B0"/>
<sequence length="248" mass="28845">MEIFYLLCSILSTFFTSLAFSLLLPIRFLLTRYRRPPLLSTAQNEAVSLYEGTVWHERRRPVHHSFRYSVRYALFDLDHALHPPADHLSANEARRIAKTDGPVFLLTIPPSVGYEQNPLSLYYCYDLEGCTKLLKKCIAEVTNTPWGERVTFVFDPSSDLVAKPLHVSPFMALKLWWKNVPFIQHPRYANPSYREEALKRDRKLQCCPGVQWNKDELMQVLGSDSGIEAERNPGERLFAWRDAKWPWS</sequence>
<gene>
    <name evidence="2" type="primary">LOC111280743</name>
</gene>
<dbReference type="PANTHER" id="PTHR33973">
    <property type="entry name" value="OS07G0153300 PROTEIN"/>
    <property type="match status" value="1"/>
</dbReference>
<name>A0A6P5X6B0_DURZI</name>
<reference evidence="2" key="1">
    <citation type="submission" date="2025-08" db="UniProtKB">
        <authorList>
            <consortium name="RefSeq"/>
        </authorList>
    </citation>
    <scope>IDENTIFICATION</scope>
    <source>
        <tissue evidence="2">Fruit stalk</tissue>
    </source>
</reference>
<keyword evidence="1" id="KW-1185">Reference proteome</keyword>
<dbReference type="Pfam" id="PF07103">
    <property type="entry name" value="DUF1365"/>
    <property type="match status" value="1"/>
</dbReference>
<dbReference type="Proteomes" id="UP000515121">
    <property type="component" value="Unplaced"/>
</dbReference>
<evidence type="ECO:0000313" key="1">
    <source>
        <dbReference type="Proteomes" id="UP000515121"/>
    </source>
</evidence>